<evidence type="ECO:0000313" key="14">
    <source>
        <dbReference type="EMBL" id="VFT80487.1"/>
    </source>
</evidence>
<dbReference type="FunFam" id="3.40.50.300:FF:000251">
    <property type="entry name" value="ABC transporter B family member 19"/>
    <property type="match status" value="1"/>
</dbReference>
<evidence type="ECO:0000256" key="10">
    <source>
        <dbReference type="SAM" id="Phobius"/>
    </source>
</evidence>
<dbReference type="CDD" id="cd18577">
    <property type="entry name" value="ABC_6TM_Pgp_ABCB1_D1_like"/>
    <property type="match status" value="1"/>
</dbReference>
<feature type="domain" description="ABC transmembrane type-1" evidence="12">
    <location>
        <begin position="690"/>
        <end position="987"/>
    </location>
</feature>
<dbReference type="PROSITE" id="PS00211">
    <property type="entry name" value="ABC_TRANSPORTER_1"/>
    <property type="match status" value="2"/>
</dbReference>
<dbReference type="AlphaFoldDB" id="A0A485KDS9"/>
<dbReference type="PANTHER" id="PTHR43394:SF27">
    <property type="entry name" value="ATP-DEPENDENT TRANSLOCASE ABCB1-LIKE"/>
    <property type="match status" value="1"/>
</dbReference>
<dbReference type="CDD" id="cd18578">
    <property type="entry name" value="ABC_6TM_Pgp_ABCB1_D2_like"/>
    <property type="match status" value="1"/>
</dbReference>
<dbReference type="EMBL" id="VJMH01000557">
    <property type="protein sequence ID" value="KAF0715561.1"/>
    <property type="molecule type" value="Genomic_DNA"/>
</dbReference>
<proteinExistence type="inferred from homology"/>
<reference evidence="13" key="2">
    <citation type="submission" date="2019-06" db="EMBL/GenBank/DDBJ databases">
        <title>Genomics analysis of Aphanomyces spp. identifies a new class of oomycete effector associated with host adaptation.</title>
        <authorList>
            <person name="Gaulin E."/>
        </authorList>
    </citation>
    <scope>NUCLEOTIDE SEQUENCE</scope>
    <source>
        <strain evidence="13">CBS 578.67</strain>
    </source>
</reference>
<dbReference type="GO" id="GO:0005743">
    <property type="term" value="C:mitochondrial inner membrane"/>
    <property type="evidence" value="ECO:0007669"/>
    <property type="project" value="TreeGrafter"/>
</dbReference>
<evidence type="ECO:0000256" key="7">
    <source>
        <dbReference type="ARBA" id="ARBA00022989"/>
    </source>
</evidence>
<feature type="transmembrane region" description="Helical" evidence="10">
    <location>
        <begin position="824"/>
        <end position="842"/>
    </location>
</feature>
<dbReference type="InterPro" id="IPR011527">
    <property type="entry name" value="ABC1_TM_dom"/>
</dbReference>
<keyword evidence="7 10" id="KW-1133">Transmembrane helix</keyword>
<dbReference type="PROSITE" id="PS50893">
    <property type="entry name" value="ABC_TRANSPORTER_2"/>
    <property type="match status" value="2"/>
</dbReference>
<feature type="transmembrane region" description="Helical" evidence="10">
    <location>
        <begin position="322"/>
        <end position="339"/>
    </location>
</feature>
<dbReference type="InterPro" id="IPR017871">
    <property type="entry name" value="ABC_transporter-like_CS"/>
</dbReference>
<feature type="transmembrane region" description="Helical" evidence="10">
    <location>
        <begin position="183"/>
        <end position="199"/>
    </location>
</feature>
<keyword evidence="6" id="KW-0067">ATP-binding</keyword>
<comment type="subcellular location">
    <subcellularLocation>
        <location evidence="1">Membrane</location>
        <topology evidence="1">Multi-pass membrane protein</topology>
    </subcellularLocation>
</comment>
<dbReference type="InterPro" id="IPR003439">
    <property type="entry name" value="ABC_transporter-like_ATP-bd"/>
</dbReference>
<evidence type="ECO:0000313" key="15">
    <source>
        <dbReference type="Proteomes" id="UP000332933"/>
    </source>
</evidence>
<feature type="domain" description="ABC transporter" evidence="11">
    <location>
        <begin position="1022"/>
        <end position="1263"/>
    </location>
</feature>
<dbReference type="InterPro" id="IPR027417">
    <property type="entry name" value="P-loop_NTPase"/>
</dbReference>
<protein>
    <submittedName>
        <fullName evidence="14">Aste57867_3317 protein</fullName>
    </submittedName>
</protein>
<reference evidence="14 15" key="1">
    <citation type="submission" date="2019-03" db="EMBL/GenBank/DDBJ databases">
        <authorList>
            <person name="Gaulin E."/>
            <person name="Dumas B."/>
        </authorList>
    </citation>
    <scope>NUCLEOTIDE SEQUENCE [LARGE SCALE GENOMIC DNA]</scope>
    <source>
        <strain evidence="14">CBS 568.67</strain>
    </source>
</reference>
<dbReference type="GO" id="GO:0090374">
    <property type="term" value="P:oligopeptide export from mitochondrion"/>
    <property type="evidence" value="ECO:0007669"/>
    <property type="project" value="TreeGrafter"/>
</dbReference>
<feature type="transmembrane region" description="Helical" evidence="10">
    <location>
        <begin position="281"/>
        <end position="302"/>
    </location>
</feature>
<evidence type="ECO:0000256" key="2">
    <source>
        <dbReference type="ARBA" id="ARBA00007577"/>
    </source>
</evidence>
<feature type="region of interest" description="Disordered" evidence="9">
    <location>
        <begin position="1"/>
        <end position="39"/>
    </location>
</feature>
<feature type="transmembrane region" description="Helical" evidence="10">
    <location>
        <begin position="62"/>
        <end position="85"/>
    </location>
</feature>
<evidence type="ECO:0000259" key="11">
    <source>
        <dbReference type="PROSITE" id="PS50893"/>
    </source>
</evidence>
<dbReference type="OrthoDB" id="6500128at2759"/>
<organism evidence="14 15">
    <name type="scientific">Aphanomyces stellatus</name>
    <dbReference type="NCBI Taxonomy" id="120398"/>
    <lineage>
        <taxon>Eukaryota</taxon>
        <taxon>Sar</taxon>
        <taxon>Stramenopiles</taxon>
        <taxon>Oomycota</taxon>
        <taxon>Saprolegniomycetes</taxon>
        <taxon>Saprolegniales</taxon>
        <taxon>Verrucalvaceae</taxon>
        <taxon>Aphanomyces</taxon>
    </lineage>
</organism>
<keyword evidence="3" id="KW-0813">Transport</keyword>
<dbReference type="SUPFAM" id="SSF52540">
    <property type="entry name" value="P-loop containing nucleoside triphosphate hydrolases"/>
    <property type="match status" value="2"/>
</dbReference>
<feature type="domain" description="ABC transporter" evidence="11">
    <location>
        <begin position="385"/>
        <end position="624"/>
    </location>
</feature>
<keyword evidence="8 10" id="KW-0472">Membrane</keyword>
<dbReference type="InterPro" id="IPR003593">
    <property type="entry name" value="AAA+_ATPase"/>
</dbReference>
<dbReference type="SMART" id="SM00382">
    <property type="entry name" value="AAA"/>
    <property type="match status" value="2"/>
</dbReference>
<evidence type="ECO:0000256" key="6">
    <source>
        <dbReference type="ARBA" id="ARBA00022840"/>
    </source>
</evidence>
<feature type="transmembrane region" description="Helical" evidence="10">
    <location>
        <begin position="105"/>
        <end position="128"/>
    </location>
</feature>
<feature type="transmembrane region" description="Helical" evidence="10">
    <location>
        <begin position="688"/>
        <end position="714"/>
    </location>
</feature>
<dbReference type="SUPFAM" id="SSF90123">
    <property type="entry name" value="ABC transporter transmembrane region"/>
    <property type="match status" value="2"/>
</dbReference>
<accession>A0A485KDS9</accession>
<dbReference type="FunFam" id="3.40.50.300:FF:000205">
    <property type="entry name" value="ABC transporter B family member 4"/>
    <property type="match status" value="1"/>
</dbReference>
<dbReference type="PROSITE" id="PS50929">
    <property type="entry name" value="ABC_TM1F"/>
    <property type="match status" value="2"/>
</dbReference>
<sequence length="1267" mass="137248">MAKNTPNDPTTYTAVQTPKAGDAESLTVETTAKAPTVDDDDDIQHKFPFMSMYRYADGYDKLLMSLGLFLSAINGAAFPLMAIIFGDSINAFVPPMDHHKVNTAAMEFLVLAVGLLVSGYGSYTCFALSAERQMKRLRSECLKHIMYQDMSWYDTHKPSELASRISGDTVKIKEGMGNKLGEALRFVCQFLTGYLIGFVRGWNLSLVMSCVMPLMAVSLTFVIKRLRDSTARSQKVYAAAGAVAEETIGAMRTVASLNGEAHAIAQYARNVQKAEDETIGVAKFISFALGWFFMCMWLTYAIGLWYGGWLVSKQHGPITDPGSVFSAFYGILLGTMSLAQISPNLNAVSAAYGAATALYKILARPSQIDASDLSGDVPTTCDGVIEARDLVFAYPSRPDDPILQGYSLTIQKGETVALVGASGSGKSTLVALLERFYTPSRGAIYLDGRDISTLQLQWLRAQIGLVSQEPILFATTVLTNIAAGGDRNISRDQVVAAAKLANAHEFIMQLPQGYDTMCGEKGATLSGGQKQRIAIARALVRQPKILVLDEATSALDNESERVVQNALANLMTQTSMTTIVIAHRLTTIRHADKIAVISQGKIKELGSHNQLMQLENGVYRTLVDLQTGASNDDDDASVTNDKSAQVAWRKDSNASATSIHDVASYVGAVEQETKLGRIFGLTRPQRPWMIVGVVACSIQGFAMPGVSLIISTVISDMTTLYAKYLASSKQDTAPLTELYDKVFHQSMIFVVVAAVIFVVAFLQSYAFRVVAEKLTTRLRQMHFEALCRQDIGFFDMHTTGALTTDLSTHATKVVVIAGENQARILQAMFTIISAFVIAFSLGSWQLTLVMAAVFPLLLVGAIARSAQFRGQNLSDNLADSGSLATEAITNARTVTALGLQADILGRYDDLLEKPLKEGRKEAHVNGIMNGFASFSMFGVYALVFWYGARLIDDGSITFTELIRTLMAIMMASQGVGQTAGFIGDTDAAKKSASKIFAIVDRHAPIESASPDGVQLDSVHGRIEFHNVAFNYPSRPHLKVLKHYNLTIEAGQTVAFCGPSGGGKSTCVALLERFYNPIEGQITLDGRDISTLNLHWLRDQIGLVGQEPVLFVGSIAENIASGLSTDVPDLQARVEAAAAMANAHNFIMQFPDGYNTQVGLKGEQLSGGQKQRIAIARAILKNPSILLLDEATSALDSESEKVVQEALDKLVAAKGRTTIVIAHRLSTIRNADKICVVSGGRVAEQGTHDQLMKLHGIYTHLVQTNVHK</sequence>
<evidence type="ECO:0000256" key="4">
    <source>
        <dbReference type="ARBA" id="ARBA00022692"/>
    </source>
</evidence>
<evidence type="ECO:0000313" key="13">
    <source>
        <dbReference type="EMBL" id="KAF0715561.1"/>
    </source>
</evidence>
<evidence type="ECO:0000256" key="3">
    <source>
        <dbReference type="ARBA" id="ARBA00022448"/>
    </source>
</evidence>
<keyword evidence="4 10" id="KW-0812">Transmembrane</keyword>
<evidence type="ECO:0000259" key="12">
    <source>
        <dbReference type="PROSITE" id="PS50929"/>
    </source>
</evidence>
<feature type="domain" description="ABC transmembrane type-1" evidence="12">
    <location>
        <begin position="66"/>
        <end position="350"/>
    </location>
</feature>
<dbReference type="PANTHER" id="PTHR43394">
    <property type="entry name" value="ATP-DEPENDENT PERMEASE MDL1, MITOCHONDRIAL"/>
    <property type="match status" value="1"/>
</dbReference>
<dbReference type="Gene3D" id="1.20.1560.10">
    <property type="entry name" value="ABC transporter type 1, transmembrane domain"/>
    <property type="match status" value="1"/>
</dbReference>
<feature type="transmembrane region" description="Helical" evidence="10">
    <location>
        <begin position="747"/>
        <end position="771"/>
    </location>
</feature>
<evidence type="ECO:0000256" key="8">
    <source>
        <dbReference type="ARBA" id="ARBA00023136"/>
    </source>
</evidence>
<gene>
    <name evidence="14" type="primary">Aste57867_3317</name>
    <name evidence="13" type="ORF">As57867_003307</name>
    <name evidence="14" type="ORF">ASTE57867_3317</name>
</gene>
<feature type="transmembrane region" description="Helical" evidence="10">
    <location>
        <begin position="926"/>
        <end position="948"/>
    </location>
</feature>
<dbReference type="GO" id="GO:0015421">
    <property type="term" value="F:ABC-type oligopeptide transporter activity"/>
    <property type="evidence" value="ECO:0007669"/>
    <property type="project" value="TreeGrafter"/>
</dbReference>
<feature type="transmembrane region" description="Helical" evidence="10">
    <location>
        <begin position="205"/>
        <end position="223"/>
    </location>
</feature>
<name>A0A485KDS9_9STRA</name>
<evidence type="ECO:0000256" key="5">
    <source>
        <dbReference type="ARBA" id="ARBA00022741"/>
    </source>
</evidence>
<dbReference type="GO" id="GO:0005524">
    <property type="term" value="F:ATP binding"/>
    <property type="evidence" value="ECO:0007669"/>
    <property type="project" value="UniProtKB-KW"/>
</dbReference>
<dbReference type="Proteomes" id="UP000332933">
    <property type="component" value="Unassembled WGS sequence"/>
</dbReference>
<dbReference type="Gene3D" id="3.40.50.300">
    <property type="entry name" value="P-loop containing nucleotide triphosphate hydrolases"/>
    <property type="match status" value="2"/>
</dbReference>
<dbReference type="EMBL" id="CAADRA010000557">
    <property type="protein sequence ID" value="VFT80487.1"/>
    <property type="molecule type" value="Genomic_DNA"/>
</dbReference>
<keyword evidence="15" id="KW-1185">Reference proteome</keyword>
<dbReference type="InterPro" id="IPR036640">
    <property type="entry name" value="ABC1_TM_sf"/>
</dbReference>
<dbReference type="CDD" id="cd03249">
    <property type="entry name" value="ABC_MTABC3_MDL1_MDL2"/>
    <property type="match status" value="2"/>
</dbReference>
<feature type="compositionally biased region" description="Polar residues" evidence="9">
    <location>
        <begin position="1"/>
        <end position="16"/>
    </location>
</feature>
<evidence type="ECO:0000256" key="1">
    <source>
        <dbReference type="ARBA" id="ARBA00004141"/>
    </source>
</evidence>
<dbReference type="GO" id="GO:0016887">
    <property type="term" value="F:ATP hydrolysis activity"/>
    <property type="evidence" value="ECO:0007669"/>
    <property type="project" value="InterPro"/>
</dbReference>
<dbReference type="Pfam" id="PF00005">
    <property type="entry name" value="ABC_tran"/>
    <property type="match status" value="2"/>
</dbReference>
<dbReference type="InterPro" id="IPR039421">
    <property type="entry name" value="Type_1_exporter"/>
</dbReference>
<dbReference type="Pfam" id="PF00664">
    <property type="entry name" value="ABC_membrane"/>
    <property type="match status" value="2"/>
</dbReference>
<feature type="transmembrane region" description="Helical" evidence="10">
    <location>
        <begin position="848"/>
        <end position="866"/>
    </location>
</feature>
<evidence type="ECO:0000256" key="9">
    <source>
        <dbReference type="SAM" id="MobiDB-lite"/>
    </source>
</evidence>
<comment type="similarity">
    <text evidence="2">Belongs to the ABC transporter superfamily. ABCB family. Multidrug resistance exporter (TC 3.A.1.201) subfamily.</text>
</comment>
<keyword evidence="5" id="KW-0547">Nucleotide-binding</keyword>